<feature type="compositionally biased region" description="Acidic residues" evidence="1">
    <location>
        <begin position="601"/>
        <end position="611"/>
    </location>
</feature>
<dbReference type="Proteomes" id="UP000280598">
    <property type="component" value="Unassembled WGS sequence"/>
</dbReference>
<dbReference type="AlphaFoldDB" id="A0A3M7GKS4"/>
<feature type="compositionally biased region" description="Low complexity" evidence="1">
    <location>
        <begin position="382"/>
        <end position="405"/>
    </location>
</feature>
<feature type="region of interest" description="Disordered" evidence="1">
    <location>
        <begin position="521"/>
        <end position="792"/>
    </location>
</feature>
<feature type="compositionally biased region" description="Acidic residues" evidence="1">
    <location>
        <begin position="675"/>
        <end position="710"/>
    </location>
</feature>
<feature type="compositionally biased region" description="Basic and acidic residues" evidence="1">
    <location>
        <begin position="751"/>
        <end position="764"/>
    </location>
</feature>
<feature type="compositionally biased region" description="Low complexity" evidence="1">
    <location>
        <begin position="172"/>
        <end position="201"/>
    </location>
</feature>
<feature type="compositionally biased region" description="Basic and acidic residues" evidence="1">
    <location>
        <begin position="711"/>
        <end position="725"/>
    </location>
</feature>
<proteinExistence type="predicted"/>
<feature type="compositionally biased region" description="Acidic residues" evidence="1">
    <location>
        <begin position="739"/>
        <end position="750"/>
    </location>
</feature>
<organism evidence="2 3">
    <name type="scientific">Hortaea werneckii</name>
    <name type="common">Black yeast</name>
    <name type="synonym">Cladosporium werneckii</name>
    <dbReference type="NCBI Taxonomy" id="91943"/>
    <lineage>
        <taxon>Eukaryota</taxon>
        <taxon>Fungi</taxon>
        <taxon>Dikarya</taxon>
        <taxon>Ascomycota</taxon>
        <taxon>Pezizomycotina</taxon>
        <taxon>Dothideomycetes</taxon>
        <taxon>Dothideomycetidae</taxon>
        <taxon>Mycosphaerellales</taxon>
        <taxon>Teratosphaeriaceae</taxon>
        <taxon>Hortaea</taxon>
    </lineage>
</organism>
<accession>A0A3M7GKS4</accession>
<gene>
    <name evidence="2" type="ORF">D0860_07630</name>
</gene>
<name>A0A3M7GKS4_HORWE</name>
<feature type="region of interest" description="Disordered" evidence="1">
    <location>
        <begin position="373"/>
        <end position="405"/>
    </location>
</feature>
<evidence type="ECO:0000313" key="3">
    <source>
        <dbReference type="Proteomes" id="UP000280598"/>
    </source>
</evidence>
<reference evidence="2 3" key="1">
    <citation type="journal article" date="2018" name="BMC Genomics">
        <title>Genomic evidence for intraspecific hybridization in a clonal and extremely halotolerant yeast.</title>
        <authorList>
            <person name="Gostincar C."/>
            <person name="Stajich J.E."/>
            <person name="Zupancic J."/>
            <person name="Zalar P."/>
            <person name="Gunde-Cimerman N."/>
        </authorList>
    </citation>
    <scope>NUCLEOTIDE SEQUENCE [LARGE SCALE GENOMIC DNA]</scope>
    <source>
        <strain evidence="2 3">EXF-562</strain>
    </source>
</reference>
<comment type="caution">
    <text evidence="2">The sequence shown here is derived from an EMBL/GenBank/DDBJ whole genome shotgun (WGS) entry which is preliminary data.</text>
</comment>
<protein>
    <submittedName>
        <fullName evidence="2">Uncharacterized protein</fullName>
    </submittedName>
</protein>
<feature type="region of interest" description="Disordered" evidence="1">
    <location>
        <begin position="148"/>
        <end position="203"/>
    </location>
</feature>
<feature type="compositionally biased region" description="Basic residues" evidence="1">
    <location>
        <begin position="562"/>
        <end position="582"/>
    </location>
</feature>
<dbReference type="VEuPathDB" id="FungiDB:BTJ68_03012"/>
<dbReference type="PROSITE" id="PS50330">
    <property type="entry name" value="UIM"/>
    <property type="match status" value="1"/>
</dbReference>
<evidence type="ECO:0000313" key="2">
    <source>
        <dbReference type="EMBL" id="RMZ01387.1"/>
    </source>
</evidence>
<feature type="region of interest" description="Disordered" evidence="1">
    <location>
        <begin position="872"/>
        <end position="897"/>
    </location>
</feature>
<dbReference type="InterPro" id="IPR003903">
    <property type="entry name" value="UIM_dom"/>
</dbReference>
<feature type="compositionally biased region" description="Gly residues" evidence="1">
    <location>
        <begin position="269"/>
        <end position="282"/>
    </location>
</feature>
<evidence type="ECO:0000256" key="1">
    <source>
        <dbReference type="SAM" id="MobiDB-lite"/>
    </source>
</evidence>
<feature type="region of interest" description="Disordered" evidence="1">
    <location>
        <begin position="265"/>
        <end position="290"/>
    </location>
</feature>
<feature type="compositionally biased region" description="Basic and acidic residues" evidence="1">
    <location>
        <begin position="663"/>
        <end position="674"/>
    </location>
</feature>
<feature type="compositionally biased region" description="Basic and acidic residues" evidence="1">
    <location>
        <begin position="631"/>
        <end position="656"/>
    </location>
</feature>
<sequence>MQEEKGQIAAVAAYPTQVVLIAGVSKSSPAAVSMASVDRSKVASLYTRILLHDLNVHNPNLPPLNADITNTILSFLGLDFSSLNKLHHLPSNLACPNALPAMNDNHPAQTPPPDGKCPFMTLPTELRRAIFADSLPARDVAIPVRCEDDDHGAHKQNSKKNNHAGEGDRTHSPVSSTATSSSSSSSSPSSPSSPAGPSATPVKVNRTADLMTLNRRLCAEITEVLYTEREFVVHVHEGFHSGGIEFLTSGRQPLQFYCLPSSDDDGADDGCGGRGGGPGGGGRMKDPRFGSKFHSGAPFGLDRVKKVRVEILPPPLPSFSSGKEEEANGRMVSMNTYFMVLALVRLLERAEGPGRDSRITRLRVVFADRCCRRRGRNDDDNSNPTSTSPSTSNPASSASESSWWWDPHRSRPRETTFHGTSNLQLILLPFSRLRAHQVEILLPPSCATQLASDPPTRSFLRRLEGKITGPSSSSSSSATGLDDLLDDGKVLRNLETARFAYEAFVFRIKFGSGKGEEVAMLGEGDWEGEKAQETAVGEEEEEKEEGREDGEVSEGDWPAQGRRAKKTKSEKKKEKKQQKKEKKKNEKGKNSKGKRRVGAGDGDDEEDDGEEMQWALHQSLEQAAGEEEKELEQAIRESLRYDREDNPEPARMDDRNKKYHVVTSEEREEIKFGGDEYEMGLSEDMEEFGFEDDEDDEASSEDMREDESQDCESHEEDKTFTRETDPEPNEYDAARLGEDTETTDSGDDEEYWHGHYKATEDGRAKARALRTISKEKKDPQPHLPLTEPFGTTGPMAADIWQVTGTTSINSSTTFPEGARFGQPVAAKRGPFAVVVEGGPGERMDPHAVETGWGEEAVSVLERMTPEFIAEAAAPPSDGVASGNSDSPNVVLENGVGV</sequence>
<dbReference type="EMBL" id="QWIS01000213">
    <property type="protein sequence ID" value="RMZ01387.1"/>
    <property type="molecule type" value="Genomic_DNA"/>
</dbReference>